<keyword evidence="2" id="KW-1185">Reference proteome</keyword>
<dbReference type="Proteomes" id="UP000612746">
    <property type="component" value="Unassembled WGS sequence"/>
</dbReference>
<dbReference type="OrthoDB" id="14911at2759"/>
<reference evidence="1" key="1">
    <citation type="submission" date="2020-12" db="EMBL/GenBank/DDBJ databases">
        <title>Metabolic potential, ecology and presence of endohyphal bacteria is reflected in genomic diversity of Mucoromycotina.</title>
        <authorList>
            <person name="Muszewska A."/>
            <person name="Okrasinska A."/>
            <person name="Steczkiewicz K."/>
            <person name="Drgas O."/>
            <person name="Orlowska M."/>
            <person name="Perlinska-Lenart U."/>
            <person name="Aleksandrzak-Piekarczyk T."/>
            <person name="Szatraj K."/>
            <person name="Zielenkiewicz U."/>
            <person name="Pilsyk S."/>
            <person name="Malc E."/>
            <person name="Mieczkowski P."/>
            <person name="Kruszewska J.S."/>
            <person name="Biernat P."/>
            <person name="Pawlowska J."/>
        </authorList>
    </citation>
    <scope>NUCLEOTIDE SEQUENCE</scope>
    <source>
        <strain evidence="1">WA0000051536</strain>
    </source>
</reference>
<feature type="non-terminal residue" evidence="1">
    <location>
        <position position="1"/>
    </location>
</feature>
<protein>
    <submittedName>
        <fullName evidence="1">Uncharacterized protein</fullName>
    </submittedName>
</protein>
<accession>A0A8H7PVM8</accession>
<sequence>YKAGRFAYTLRTHLFKEHLDLLKDHERTVGTDMRESMQNMQSHRGSMMPDSTGVLNMPTASPQPYDDLRDYDNADSIVMDPLDDDFYYNYWNRIAISNTKIYRSLFRCVPDDTVLSFEEHKRFIPDPTLIPVGHIANPKRYAVEDVEQALSGIQGKLVQFPTKYLREENLQGGQVKAAATPMTIFT</sequence>
<dbReference type="AlphaFoldDB" id="A0A8H7PVM8"/>
<gene>
    <name evidence="1" type="ORF">INT44_003336</name>
</gene>
<evidence type="ECO:0000313" key="1">
    <source>
        <dbReference type="EMBL" id="KAG2180334.1"/>
    </source>
</evidence>
<comment type="caution">
    <text evidence="1">The sequence shown here is derived from an EMBL/GenBank/DDBJ whole genome shotgun (WGS) entry which is preliminary data.</text>
</comment>
<evidence type="ECO:0000313" key="2">
    <source>
        <dbReference type="Proteomes" id="UP000612746"/>
    </source>
</evidence>
<proteinExistence type="predicted"/>
<dbReference type="EMBL" id="JAEPRA010000009">
    <property type="protein sequence ID" value="KAG2180334.1"/>
    <property type="molecule type" value="Genomic_DNA"/>
</dbReference>
<name>A0A8H7PVM8_9FUNG</name>
<organism evidence="1 2">
    <name type="scientific">Umbelopsis vinacea</name>
    <dbReference type="NCBI Taxonomy" id="44442"/>
    <lineage>
        <taxon>Eukaryota</taxon>
        <taxon>Fungi</taxon>
        <taxon>Fungi incertae sedis</taxon>
        <taxon>Mucoromycota</taxon>
        <taxon>Mucoromycotina</taxon>
        <taxon>Umbelopsidomycetes</taxon>
        <taxon>Umbelopsidales</taxon>
        <taxon>Umbelopsidaceae</taxon>
        <taxon>Umbelopsis</taxon>
    </lineage>
</organism>